<dbReference type="InterPro" id="IPR005135">
    <property type="entry name" value="Endo/exonuclease/phosphatase"/>
</dbReference>
<dbReference type="SUPFAM" id="SSF56219">
    <property type="entry name" value="DNase I-like"/>
    <property type="match status" value="1"/>
</dbReference>
<gene>
    <name evidence="3" type="ORF">HC757_02530</name>
</gene>
<evidence type="ECO:0000259" key="2">
    <source>
        <dbReference type="Pfam" id="PF03372"/>
    </source>
</evidence>
<dbReference type="EMBL" id="JAAXYH010000001">
    <property type="protein sequence ID" value="NMH64053.1"/>
    <property type="molecule type" value="Genomic_DNA"/>
</dbReference>
<dbReference type="Pfam" id="PF03372">
    <property type="entry name" value="Exo_endo_phos"/>
    <property type="match status" value="1"/>
</dbReference>
<feature type="domain" description="Endonuclease/exonuclease/phosphatase" evidence="2">
    <location>
        <begin position="92"/>
        <end position="295"/>
    </location>
</feature>
<keyword evidence="4" id="KW-1185">Reference proteome</keyword>
<proteinExistence type="predicted"/>
<keyword evidence="3" id="KW-0255">Endonuclease</keyword>
<keyword evidence="1" id="KW-1133">Transmembrane helix</keyword>
<keyword evidence="3" id="KW-0378">Hydrolase</keyword>
<dbReference type="GO" id="GO:0004519">
    <property type="term" value="F:endonuclease activity"/>
    <property type="evidence" value="ECO:0007669"/>
    <property type="project" value="UniProtKB-KW"/>
</dbReference>
<evidence type="ECO:0000256" key="1">
    <source>
        <dbReference type="SAM" id="Phobius"/>
    </source>
</evidence>
<organism evidence="3 4">
    <name type="scientific">Shewanella salipaludis</name>
    <dbReference type="NCBI Taxonomy" id="2723052"/>
    <lineage>
        <taxon>Bacteria</taxon>
        <taxon>Pseudomonadati</taxon>
        <taxon>Pseudomonadota</taxon>
        <taxon>Gammaproteobacteria</taxon>
        <taxon>Alteromonadales</taxon>
        <taxon>Shewanellaceae</taxon>
        <taxon>Shewanella</taxon>
    </lineage>
</organism>
<accession>A0A972FQ35</accession>
<name>A0A972FQ35_9GAMM</name>
<dbReference type="Gene3D" id="3.60.10.10">
    <property type="entry name" value="Endonuclease/exonuclease/phosphatase"/>
    <property type="match status" value="1"/>
</dbReference>
<keyword evidence="1" id="KW-0472">Membrane</keyword>
<comment type="caution">
    <text evidence="3">The sequence shown here is derived from an EMBL/GenBank/DDBJ whole genome shotgun (WGS) entry which is preliminary data.</text>
</comment>
<dbReference type="NCBIfam" id="NF003840">
    <property type="entry name" value="PRK05421.1-2"/>
    <property type="match status" value="1"/>
</dbReference>
<dbReference type="Proteomes" id="UP000737113">
    <property type="component" value="Unassembled WGS sequence"/>
</dbReference>
<keyword evidence="1" id="KW-0812">Transmembrane</keyword>
<sequence>MSHPPLRRPGPARLLILLSMTSAVLCLALWLDTALSFDGQPGISRTLSHNDFSAACTSAKPSAAVPLAMPLAQAETQAPALDRQGQLRVSVWNIYKQSLPGWDRRLAEQLQSQQLVLLQEVGLTPALATLLRSNHSQTLLAKAFRWQDTVYGVMNISRNVAGDGCAELATEPWTRIPKAAILAYYPLSNGQRLLVINLHGVNFSWDLDGYRRQLQSLVRVLARHTGPVIFAGDINTWRQARQQMLDDALLPQGLTEASLVPDLRRRVMGLPLDHLYYRGLTQLDGEALSTPASDHNLLSVSFGLMPTQTQ</sequence>
<dbReference type="InterPro" id="IPR036691">
    <property type="entry name" value="Endo/exonu/phosph_ase_sf"/>
</dbReference>
<evidence type="ECO:0000313" key="4">
    <source>
        <dbReference type="Proteomes" id="UP000737113"/>
    </source>
</evidence>
<protein>
    <submittedName>
        <fullName evidence="3">Endonuclease/exonuclease/phosphatase family protein</fullName>
    </submittedName>
</protein>
<reference evidence="3" key="1">
    <citation type="submission" date="2020-04" db="EMBL/GenBank/DDBJ databases">
        <title>Description of Shewanella salipaludis sp. nov., isolated from a salt marsh.</title>
        <authorList>
            <person name="Park S."/>
            <person name="Yoon J.-H."/>
        </authorList>
    </citation>
    <scope>NUCLEOTIDE SEQUENCE</scope>
    <source>
        <strain evidence="3">SHSM-M6</strain>
    </source>
</reference>
<feature type="transmembrane region" description="Helical" evidence="1">
    <location>
        <begin position="12"/>
        <end position="31"/>
    </location>
</feature>
<evidence type="ECO:0000313" key="3">
    <source>
        <dbReference type="EMBL" id="NMH64053.1"/>
    </source>
</evidence>
<dbReference type="AlphaFoldDB" id="A0A972FQ35"/>
<dbReference type="RefSeq" id="WP_169562718.1">
    <property type="nucleotide sequence ID" value="NZ_JAAXYH010000001.1"/>
</dbReference>
<keyword evidence="3" id="KW-0540">Nuclease</keyword>